<keyword evidence="3" id="KW-1185">Reference proteome</keyword>
<protein>
    <submittedName>
        <fullName evidence="2">Uncharacterized protein</fullName>
    </submittedName>
</protein>
<sequence length="90" mass="9771">MISFKPLPIFTFVFLFIPILFTSTNAATLNSRNNCPFTVWAGAVPGGGRQLDNGQTWDLDIPTGTTGARIWLEPTATSTGQGRARAKQDQ</sequence>
<dbReference type="InterPro" id="IPR037176">
    <property type="entry name" value="Osmotin/thaumatin-like_sf"/>
</dbReference>
<evidence type="ECO:0000313" key="2">
    <source>
        <dbReference type="EMBL" id="KAK3019294.1"/>
    </source>
</evidence>
<dbReference type="InterPro" id="IPR001938">
    <property type="entry name" value="Thaumatin"/>
</dbReference>
<reference evidence="2" key="1">
    <citation type="submission" date="2022-12" db="EMBL/GenBank/DDBJ databases">
        <title>Draft genome assemblies for two species of Escallonia (Escalloniales).</title>
        <authorList>
            <person name="Chanderbali A."/>
            <person name="Dervinis C."/>
            <person name="Anghel I."/>
            <person name="Soltis D."/>
            <person name="Soltis P."/>
            <person name="Zapata F."/>
        </authorList>
    </citation>
    <scope>NUCLEOTIDE SEQUENCE</scope>
    <source>
        <strain evidence="2">UCBG64.0493</strain>
        <tissue evidence="2">Leaf</tissue>
    </source>
</reference>
<evidence type="ECO:0000256" key="1">
    <source>
        <dbReference type="SAM" id="SignalP"/>
    </source>
</evidence>
<dbReference type="SUPFAM" id="SSF49870">
    <property type="entry name" value="Osmotin, thaumatin-like protein"/>
    <property type="match status" value="1"/>
</dbReference>
<feature type="signal peptide" evidence="1">
    <location>
        <begin position="1"/>
        <end position="26"/>
    </location>
</feature>
<feature type="chain" id="PRO_5041690590" evidence="1">
    <location>
        <begin position="27"/>
        <end position="90"/>
    </location>
</feature>
<name>A0AA88W4M1_9ASTE</name>
<gene>
    <name evidence="2" type="ORF">RJ639_004614</name>
</gene>
<dbReference type="EMBL" id="JAVXUP010000884">
    <property type="protein sequence ID" value="KAK3019294.1"/>
    <property type="molecule type" value="Genomic_DNA"/>
</dbReference>
<keyword evidence="1" id="KW-0732">Signal</keyword>
<organism evidence="2 3">
    <name type="scientific">Escallonia herrerae</name>
    <dbReference type="NCBI Taxonomy" id="1293975"/>
    <lineage>
        <taxon>Eukaryota</taxon>
        <taxon>Viridiplantae</taxon>
        <taxon>Streptophyta</taxon>
        <taxon>Embryophyta</taxon>
        <taxon>Tracheophyta</taxon>
        <taxon>Spermatophyta</taxon>
        <taxon>Magnoliopsida</taxon>
        <taxon>eudicotyledons</taxon>
        <taxon>Gunneridae</taxon>
        <taxon>Pentapetalae</taxon>
        <taxon>asterids</taxon>
        <taxon>campanulids</taxon>
        <taxon>Escalloniales</taxon>
        <taxon>Escalloniaceae</taxon>
        <taxon>Escallonia</taxon>
    </lineage>
</organism>
<dbReference type="PROSITE" id="PS51367">
    <property type="entry name" value="THAUMATIN_2"/>
    <property type="match status" value="1"/>
</dbReference>
<dbReference type="Gene3D" id="2.60.110.10">
    <property type="entry name" value="Thaumatin"/>
    <property type="match status" value="1"/>
</dbReference>
<proteinExistence type="predicted"/>
<accession>A0AA88W4M1</accession>
<comment type="caution">
    <text evidence="2">The sequence shown here is derived from an EMBL/GenBank/DDBJ whole genome shotgun (WGS) entry which is preliminary data.</text>
</comment>
<dbReference type="Proteomes" id="UP001188597">
    <property type="component" value="Unassembled WGS sequence"/>
</dbReference>
<dbReference type="AlphaFoldDB" id="A0AA88W4M1"/>
<dbReference type="PRINTS" id="PR00347">
    <property type="entry name" value="THAUMATIN"/>
</dbReference>
<evidence type="ECO:0000313" key="3">
    <source>
        <dbReference type="Proteomes" id="UP001188597"/>
    </source>
</evidence>